<name>A0A9X8UMC9_9FIRM</name>
<keyword evidence="4" id="KW-1185">Reference proteome</keyword>
<dbReference type="Proteomes" id="UP000294682">
    <property type="component" value="Unassembled WGS sequence"/>
</dbReference>
<dbReference type="PANTHER" id="PTHR10724">
    <property type="entry name" value="30S RIBOSOMAL PROTEIN S1"/>
    <property type="match status" value="1"/>
</dbReference>
<evidence type="ECO:0000313" key="3">
    <source>
        <dbReference type="EMBL" id="TCL45462.1"/>
    </source>
</evidence>
<feature type="domain" description="S1 motif" evidence="2">
    <location>
        <begin position="6"/>
        <end position="74"/>
    </location>
</feature>
<proteinExistence type="predicted"/>
<dbReference type="SMART" id="SM00316">
    <property type="entry name" value="S1"/>
    <property type="match status" value="1"/>
</dbReference>
<dbReference type="PANTHER" id="PTHR10724:SF10">
    <property type="entry name" value="S1 RNA-BINDING DOMAIN-CONTAINING PROTEIN 1"/>
    <property type="match status" value="1"/>
</dbReference>
<feature type="compositionally biased region" description="Polar residues" evidence="1">
    <location>
        <begin position="125"/>
        <end position="135"/>
    </location>
</feature>
<dbReference type="Gene3D" id="2.40.50.140">
    <property type="entry name" value="Nucleic acid-binding proteins"/>
    <property type="match status" value="1"/>
</dbReference>
<comment type="caution">
    <text evidence="3">The sequence shown here is derived from an EMBL/GenBank/DDBJ whole genome shotgun (WGS) entry which is preliminary data.</text>
</comment>
<dbReference type="InterPro" id="IPR003029">
    <property type="entry name" value="S1_domain"/>
</dbReference>
<evidence type="ECO:0000259" key="2">
    <source>
        <dbReference type="PROSITE" id="PS50126"/>
    </source>
</evidence>
<organism evidence="3 4">
    <name type="scientific">Harryflintia acetispora</name>
    <dbReference type="NCBI Taxonomy" id="1849041"/>
    <lineage>
        <taxon>Bacteria</taxon>
        <taxon>Bacillati</taxon>
        <taxon>Bacillota</taxon>
        <taxon>Clostridia</taxon>
        <taxon>Eubacteriales</taxon>
        <taxon>Oscillospiraceae</taxon>
        <taxon>Harryflintia</taxon>
    </lineage>
</organism>
<reference evidence="3 4" key="1">
    <citation type="submission" date="2019-03" db="EMBL/GenBank/DDBJ databases">
        <title>Genomic Encyclopedia of Type Strains, Phase IV (KMG-IV): sequencing the most valuable type-strain genomes for metagenomic binning, comparative biology and taxonomic classification.</title>
        <authorList>
            <person name="Goeker M."/>
        </authorList>
    </citation>
    <scope>NUCLEOTIDE SEQUENCE [LARGE SCALE GENOMIC DNA]</scope>
    <source>
        <strain evidence="3 4">DSM 100433</strain>
    </source>
</reference>
<dbReference type="GO" id="GO:0003729">
    <property type="term" value="F:mRNA binding"/>
    <property type="evidence" value="ECO:0007669"/>
    <property type="project" value="TreeGrafter"/>
</dbReference>
<feature type="region of interest" description="Disordered" evidence="1">
    <location>
        <begin position="73"/>
        <end position="176"/>
    </location>
</feature>
<evidence type="ECO:0000313" key="4">
    <source>
        <dbReference type="Proteomes" id="UP000294682"/>
    </source>
</evidence>
<gene>
    <name evidence="3" type="ORF">EDD78_101445</name>
</gene>
<protein>
    <submittedName>
        <fullName evidence="3">S1 RNA binding domain protein</fullName>
    </submittedName>
</protein>
<sequence>MQVEVGNILEAKVTGITKFGAFVKFENDQTAMVHISEIAPTYVNDISEHLSMGQVVKVKILNISEDGKISASIKRTLPAPERPAGGPPRGGAPRGGSPRPAGGGGAPRSGGQRPAPNANRGRGGQQNRSNLASQFPPQPASFEDMLSKFMQQSDDKMSDMKKTMNVKHQNSRRGRK</sequence>
<dbReference type="GO" id="GO:0006412">
    <property type="term" value="P:translation"/>
    <property type="evidence" value="ECO:0007669"/>
    <property type="project" value="TreeGrafter"/>
</dbReference>
<dbReference type="PROSITE" id="PS50126">
    <property type="entry name" value="S1"/>
    <property type="match status" value="1"/>
</dbReference>
<dbReference type="InterPro" id="IPR050437">
    <property type="entry name" value="Ribos_protein_bS1-like"/>
</dbReference>
<dbReference type="SUPFAM" id="SSF50249">
    <property type="entry name" value="Nucleic acid-binding proteins"/>
    <property type="match status" value="1"/>
</dbReference>
<dbReference type="AlphaFoldDB" id="A0A9X8UMC9"/>
<dbReference type="EMBL" id="SLUK01000001">
    <property type="protein sequence ID" value="TCL45462.1"/>
    <property type="molecule type" value="Genomic_DNA"/>
</dbReference>
<accession>A0A9X8UMC9</accession>
<dbReference type="InterPro" id="IPR012340">
    <property type="entry name" value="NA-bd_OB-fold"/>
</dbReference>
<feature type="compositionally biased region" description="Basic and acidic residues" evidence="1">
    <location>
        <begin position="153"/>
        <end position="162"/>
    </location>
</feature>
<dbReference type="GO" id="GO:0003735">
    <property type="term" value="F:structural constituent of ribosome"/>
    <property type="evidence" value="ECO:0007669"/>
    <property type="project" value="TreeGrafter"/>
</dbReference>
<evidence type="ECO:0000256" key="1">
    <source>
        <dbReference type="SAM" id="MobiDB-lite"/>
    </source>
</evidence>
<dbReference type="Pfam" id="PF00575">
    <property type="entry name" value="S1"/>
    <property type="match status" value="1"/>
</dbReference>
<dbReference type="RefSeq" id="WP_079698103.1">
    <property type="nucleotide sequence ID" value="NZ_JADNAH010000017.1"/>
</dbReference>
<dbReference type="OrthoDB" id="9810507at2"/>